<evidence type="ECO:0000256" key="7">
    <source>
        <dbReference type="SAM" id="Phobius"/>
    </source>
</evidence>
<dbReference type="SUPFAM" id="SSF48317">
    <property type="entry name" value="Acid phosphatase/Vanadium-dependent haloperoxidase"/>
    <property type="match status" value="1"/>
</dbReference>
<gene>
    <name evidence="11" type="ORF">WS90_16790</name>
</gene>
<protein>
    <submittedName>
        <fullName evidence="11">Uncharacterized protein</fullName>
    </submittedName>
</protein>
<feature type="transmembrane region" description="Helical" evidence="7">
    <location>
        <begin position="359"/>
        <end position="379"/>
    </location>
</feature>
<evidence type="ECO:0000256" key="5">
    <source>
        <dbReference type="ARBA" id="ARBA00022989"/>
    </source>
</evidence>
<dbReference type="InterPro" id="IPR032816">
    <property type="entry name" value="VTT_dom"/>
</dbReference>
<dbReference type="PANTHER" id="PTHR30353">
    <property type="entry name" value="INNER MEMBRANE PROTEIN DEDA-RELATED"/>
    <property type="match status" value="1"/>
</dbReference>
<comment type="similarity">
    <text evidence="2">Belongs to the DedA family.</text>
</comment>
<evidence type="ECO:0000259" key="8">
    <source>
        <dbReference type="Pfam" id="PF01569"/>
    </source>
</evidence>
<keyword evidence="5 7" id="KW-1133">Transmembrane helix</keyword>
<dbReference type="CDD" id="cd03392">
    <property type="entry name" value="PAP2_like_2"/>
    <property type="match status" value="1"/>
</dbReference>
<evidence type="ECO:0000256" key="2">
    <source>
        <dbReference type="ARBA" id="ARBA00010792"/>
    </source>
</evidence>
<dbReference type="PANTHER" id="PTHR30353:SF15">
    <property type="entry name" value="INNER MEMBRANE PROTEIN YABI"/>
    <property type="match status" value="1"/>
</dbReference>
<dbReference type="Pfam" id="PF01569">
    <property type="entry name" value="PAP2"/>
    <property type="match status" value="1"/>
</dbReference>
<feature type="transmembrane region" description="Helical" evidence="7">
    <location>
        <begin position="171"/>
        <end position="190"/>
    </location>
</feature>
<organism evidence="11 12">
    <name type="scientific">Burkholderia cepacia</name>
    <name type="common">Pseudomonas cepacia</name>
    <dbReference type="NCBI Taxonomy" id="292"/>
    <lineage>
        <taxon>Bacteria</taxon>
        <taxon>Pseudomonadati</taxon>
        <taxon>Pseudomonadota</taxon>
        <taxon>Betaproteobacteria</taxon>
        <taxon>Burkholderiales</taxon>
        <taxon>Burkholderiaceae</taxon>
        <taxon>Burkholderia</taxon>
        <taxon>Burkholderia cepacia complex</taxon>
    </lineage>
</organism>
<feature type="transmembrane region" description="Helical" evidence="7">
    <location>
        <begin position="322"/>
        <end position="339"/>
    </location>
</feature>
<dbReference type="InterPro" id="IPR000326">
    <property type="entry name" value="PAP2/HPO"/>
</dbReference>
<comment type="caution">
    <text evidence="11">The sequence shown here is derived from an EMBL/GenBank/DDBJ whole genome shotgun (WGS) entry which is preliminary data.</text>
</comment>
<dbReference type="EMBL" id="LOYH01000058">
    <property type="protein sequence ID" value="KVK80929.1"/>
    <property type="molecule type" value="Genomic_DNA"/>
</dbReference>
<feature type="transmembrane region" description="Helical" evidence="7">
    <location>
        <begin position="39"/>
        <end position="69"/>
    </location>
</feature>
<evidence type="ECO:0000256" key="4">
    <source>
        <dbReference type="ARBA" id="ARBA00022692"/>
    </source>
</evidence>
<feature type="transmembrane region" description="Helical" evidence="7">
    <location>
        <begin position="446"/>
        <end position="463"/>
    </location>
</feature>
<sequence length="681" mass="74019">MHAWLASIGAHPGLVLAFVFGVACAESLAVVGTFVPAGIVMFAAGALIGAGVLDGWVTLGVAALGAVAGDGISYELGHRYAGELRTWWTEKGHEAAWARGEQFVARHGGKSIVMARFFAPVRAIVPLVVGTARMPRRKFYPINIASALAWSPTHIGPGIVFGASAQLAEAVSGRLAAMLLLLAVLLWLIARLTRVAIRRGVPLARIGAQRAMARLARRHPRLANRLSGVVGPDRPESPTLLVLALLFIGSVWLFLGILQDVVAHDPLMQADTVIYSFLQTLRTAPVDDLMASIVELTSWTNGLAMAAAVLVWLMVRRCWRTAGYWVLTVAIAGAVSPVLEPSDYVRPFAWQAAMMHAPLPSGNTTFNILVYGFLGWLLVHRRAPLWRSAVITVVAVWVALTGLARLYLGENWLADVLGGWSLGIVWFAVVAGLYTFRQVHDDVQPGLLACLVTAVLAIFGPWANPGHLQAELDRYRPAIHETELTLKQWRDGSWRKLPTRRTELSGDQEESLPLQWADDSGAIAHRLEAAGWQVEPAWSVQSTLMWLLPRTSVAALPVLPKLSEGRSTGLAFVKFDPDRPMDRLVLRLWQSRFRMTDSAMAGGPCDVPVWYGALYQESFRQPWHLVTLGKTASPDATAIPQLLPAGVQTLNLSVRKDGGVRHAVLVLPTISVTPSGMRTGK</sequence>
<keyword evidence="3" id="KW-1003">Cell membrane</keyword>
<feature type="domain" description="VTT" evidence="9">
    <location>
        <begin position="35"/>
        <end position="156"/>
    </location>
</feature>
<name>A0A118KHT1_BURCE</name>
<feature type="transmembrane region" description="Helical" evidence="7">
    <location>
        <begin position="240"/>
        <end position="258"/>
    </location>
</feature>
<dbReference type="RefSeq" id="WP_059730072.1">
    <property type="nucleotide sequence ID" value="NZ_LOYH01000058.1"/>
</dbReference>
<accession>A0A118KHT1</accession>
<dbReference type="InterPro" id="IPR025902">
    <property type="entry name" value="LssY-like-C_dom"/>
</dbReference>
<feature type="transmembrane region" description="Helical" evidence="7">
    <location>
        <begin position="412"/>
        <end position="434"/>
    </location>
</feature>
<dbReference type="InterPro" id="IPR032818">
    <property type="entry name" value="DedA-like"/>
</dbReference>
<keyword evidence="4 7" id="KW-0812">Transmembrane</keyword>
<evidence type="ECO:0000313" key="12">
    <source>
        <dbReference type="Proteomes" id="UP000069001"/>
    </source>
</evidence>
<keyword evidence="6 7" id="KW-0472">Membrane</keyword>
<evidence type="ECO:0000313" key="11">
    <source>
        <dbReference type="EMBL" id="KVK80929.1"/>
    </source>
</evidence>
<feature type="transmembrane region" description="Helical" evidence="7">
    <location>
        <begin position="386"/>
        <end position="406"/>
    </location>
</feature>
<feature type="domain" description="Phosphatidic acid phosphatase type 2/haloperoxidase" evidence="8">
    <location>
        <begin position="353"/>
        <end position="433"/>
    </location>
</feature>
<evidence type="ECO:0000256" key="6">
    <source>
        <dbReference type="ARBA" id="ARBA00023136"/>
    </source>
</evidence>
<dbReference type="GO" id="GO:0005886">
    <property type="term" value="C:plasma membrane"/>
    <property type="evidence" value="ECO:0007669"/>
    <property type="project" value="UniProtKB-SubCell"/>
</dbReference>
<comment type="subcellular location">
    <subcellularLocation>
        <location evidence="1">Cell membrane</location>
        <topology evidence="1">Multi-pass membrane protein</topology>
    </subcellularLocation>
</comment>
<evidence type="ECO:0000259" key="10">
    <source>
        <dbReference type="Pfam" id="PF14067"/>
    </source>
</evidence>
<dbReference type="Proteomes" id="UP000069001">
    <property type="component" value="Unassembled WGS sequence"/>
</dbReference>
<feature type="transmembrane region" description="Helical" evidence="7">
    <location>
        <begin position="142"/>
        <end position="165"/>
    </location>
</feature>
<dbReference type="Gene3D" id="1.20.144.10">
    <property type="entry name" value="Phosphatidic acid phosphatase type 2/haloperoxidase"/>
    <property type="match status" value="1"/>
</dbReference>
<proteinExistence type="inferred from homology"/>
<dbReference type="AlphaFoldDB" id="A0A118KHT1"/>
<evidence type="ECO:0000256" key="1">
    <source>
        <dbReference type="ARBA" id="ARBA00004651"/>
    </source>
</evidence>
<feature type="domain" description="LssY-like C-terminal" evidence="10">
    <location>
        <begin position="494"/>
        <end position="592"/>
    </location>
</feature>
<dbReference type="InterPro" id="IPR036938">
    <property type="entry name" value="PAP2/HPO_sf"/>
</dbReference>
<dbReference type="Pfam" id="PF09335">
    <property type="entry name" value="VTT_dom"/>
    <property type="match status" value="1"/>
</dbReference>
<feature type="transmembrane region" description="Helical" evidence="7">
    <location>
        <begin position="296"/>
        <end position="315"/>
    </location>
</feature>
<dbReference type="Pfam" id="PF14067">
    <property type="entry name" value="LssY_C"/>
    <property type="match status" value="1"/>
</dbReference>
<evidence type="ECO:0000256" key="3">
    <source>
        <dbReference type="ARBA" id="ARBA00022475"/>
    </source>
</evidence>
<reference evidence="11 12" key="1">
    <citation type="submission" date="2015-11" db="EMBL/GenBank/DDBJ databases">
        <title>Expanding the genomic diversity of Burkholderia species for the development of highly accurate diagnostics.</title>
        <authorList>
            <person name="Sahl J."/>
            <person name="Keim P."/>
            <person name="Wagner D."/>
        </authorList>
    </citation>
    <scope>NUCLEOTIDE SEQUENCE [LARGE SCALE GENOMIC DNA]</scope>
    <source>
        <strain evidence="11 12">MSMB1302</strain>
    </source>
</reference>
<evidence type="ECO:0000259" key="9">
    <source>
        <dbReference type="Pfam" id="PF09335"/>
    </source>
</evidence>